<sequence length="512" mass="59478">MKKQFAFLFFILSIFFSITSCSDKDNEIEETLSVSKSQLFFKISAEKQSFTIKSNNKWEIDKNIPSWCTVSPLSGEGDVTITVEAKENTQEVKLTTQLVIKTKTKIQKVSIQQEAAPPAPLEGYYFPLLTINTKNGTPIISKDDYMDATIKIESRDNKGVIKEKLMEADTEIKGRGNSTWGMEKKPYKLKLKESAQVLGMPKNKHWVLLANYSDKTLMRNELAFEISRRMGFAWTPRMQYVDVVLNGEYIGNYMLGEHIRVDKNRVNIPELKATDTDITGGYLLEIDERKGEPVWFETLEAKMIFCVNTPEDMPANQKEYISNYIQNIENIIYGKNDINPVEELPKYLDMKSFIDYVLLNELSKNVDGNLRLSTFVYKNRGDDKLYFGPVWDYDIAFGNVNYDNCDMVSGWHARARAPWYQQFFSHPEFENMVKDRWNELRGNELSDANINTFIDNMAEKINVSQHYNFQKWLILDKQVWPNPIVTGSYQGEVNYLKTWIKNRLSWMDPQLK</sequence>
<dbReference type="CDD" id="cd14948">
    <property type="entry name" value="BACON"/>
    <property type="match status" value="1"/>
</dbReference>
<dbReference type="AlphaFoldDB" id="A0A4Y9IIZ5"/>
<feature type="domain" description="BACON" evidence="1">
    <location>
        <begin position="32"/>
        <end position="115"/>
    </location>
</feature>
<dbReference type="OrthoDB" id="9803752at2"/>
<dbReference type="InterPro" id="IPR014867">
    <property type="entry name" value="Spore_coat_CotH_CotH2/3/7"/>
</dbReference>
<accession>A0A4Y9IIZ5</accession>
<reference evidence="2 3" key="1">
    <citation type="submission" date="2019-03" db="EMBL/GenBank/DDBJ databases">
        <title>Diversity of the mouse oral microbiome.</title>
        <authorList>
            <person name="Joseph S."/>
            <person name="Aduse-Opoku J."/>
            <person name="Curtis M."/>
            <person name="Wade W."/>
            <person name="Hashim A."/>
        </authorList>
    </citation>
    <scope>NUCLEOTIDE SEQUENCE [LARGE SCALE GENOMIC DNA]</scope>
    <source>
        <strain evidence="2 3">P11</strain>
    </source>
</reference>
<name>A0A4Y9IIZ5_9BACT</name>
<dbReference type="Pfam" id="PF19190">
    <property type="entry name" value="BACON_2"/>
    <property type="match status" value="1"/>
</dbReference>
<evidence type="ECO:0000313" key="3">
    <source>
        <dbReference type="Proteomes" id="UP000298285"/>
    </source>
</evidence>
<dbReference type="RefSeq" id="WP_135107361.1">
    <property type="nucleotide sequence ID" value="NZ_JADGKW010000007.1"/>
</dbReference>
<comment type="caution">
    <text evidence="2">The sequence shown here is derived from an EMBL/GenBank/DDBJ whole genome shotgun (WGS) entry which is preliminary data.</text>
</comment>
<dbReference type="PANTHER" id="PTHR40050">
    <property type="entry name" value="INNER SPORE COAT PROTEIN H"/>
    <property type="match status" value="1"/>
</dbReference>
<dbReference type="PROSITE" id="PS51257">
    <property type="entry name" value="PROKAR_LIPOPROTEIN"/>
    <property type="match status" value="1"/>
</dbReference>
<dbReference type="Proteomes" id="UP000298285">
    <property type="component" value="Unassembled WGS sequence"/>
</dbReference>
<evidence type="ECO:0000313" key="2">
    <source>
        <dbReference type="EMBL" id="TFU87036.1"/>
    </source>
</evidence>
<proteinExistence type="predicted"/>
<dbReference type="InterPro" id="IPR024361">
    <property type="entry name" value="BACON"/>
</dbReference>
<evidence type="ECO:0000259" key="1">
    <source>
        <dbReference type="Pfam" id="PF19190"/>
    </source>
</evidence>
<protein>
    <recommendedName>
        <fullName evidence="1">BACON domain-containing protein</fullName>
    </recommendedName>
</protein>
<organism evidence="2 3">
    <name type="scientific">Dysgonomonas mossii</name>
    <dbReference type="NCBI Taxonomy" id="163665"/>
    <lineage>
        <taxon>Bacteria</taxon>
        <taxon>Pseudomonadati</taxon>
        <taxon>Bacteroidota</taxon>
        <taxon>Bacteroidia</taxon>
        <taxon>Bacteroidales</taxon>
        <taxon>Dysgonomonadaceae</taxon>
        <taxon>Dysgonomonas</taxon>
    </lineage>
</organism>
<dbReference type="PANTHER" id="PTHR40050:SF1">
    <property type="entry name" value="INNER SPORE COAT PROTEIN H"/>
    <property type="match status" value="1"/>
</dbReference>
<dbReference type="Pfam" id="PF08757">
    <property type="entry name" value="CotH"/>
    <property type="match status" value="1"/>
</dbReference>
<dbReference type="EMBL" id="SPPK01000007">
    <property type="protein sequence ID" value="TFU87036.1"/>
    <property type="molecule type" value="Genomic_DNA"/>
</dbReference>
<dbReference type="Gene3D" id="2.60.40.10">
    <property type="entry name" value="Immunoglobulins"/>
    <property type="match status" value="1"/>
</dbReference>
<gene>
    <name evidence="2" type="ORF">E4T88_16460</name>
</gene>
<dbReference type="InterPro" id="IPR013783">
    <property type="entry name" value="Ig-like_fold"/>
</dbReference>